<comment type="caution">
    <text evidence="16">Lacks conserved residue(s) required for the propagation of feature annotation.</text>
</comment>
<keyword evidence="14" id="KW-0106">Calcium</keyword>
<keyword evidence="12" id="KW-0325">Glycoprotein</keyword>
<dbReference type="Proteomes" id="UP001353858">
    <property type="component" value="Unassembled WGS sequence"/>
</dbReference>
<dbReference type="InterPro" id="IPR024079">
    <property type="entry name" value="MetalloPept_cat_dom_sf"/>
</dbReference>
<keyword evidence="3" id="KW-0272">Extracellular matrix</keyword>
<accession>A0AAN7QJS5</accession>
<dbReference type="Pfam" id="PF01421">
    <property type="entry name" value="Reprolysin"/>
    <property type="match status" value="1"/>
</dbReference>
<feature type="disulfide bond" evidence="15">
    <location>
        <begin position="425"/>
        <end position="452"/>
    </location>
</feature>
<feature type="disulfide bond" evidence="15">
    <location>
        <begin position="507"/>
        <end position="525"/>
    </location>
</feature>
<feature type="binding site" evidence="14 16">
    <location>
        <position position="408"/>
    </location>
    <ligand>
        <name>Zn(2+)</name>
        <dbReference type="ChEBI" id="CHEBI:29105"/>
        <note>catalytic</note>
    </ligand>
</feature>
<dbReference type="Pfam" id="PF01562">
    <property type="entry name" value="Pep_M12B_propep"/>
    <property type="match status" value="1"/>
</dbReference>
<keyword evidence="6" id="KW-0732">Signal</keyword>
<feature type="binding site" evidence="14">
    <location>
        <position position="263"/>
    </location>
    <ligand>
        <name>Ca(2+)</name>
        <dbReference type="ChEBI" id="CHEBI:29108"/>
        <label>2</label>
    </ligand>
</feature>
<evidence type="ECO:0000313" key="19">
    <source>
        <dbReference type="EMBL" id="KAK4881403.1"/>
    </source>
</evidence>
<organism evidence="19 20">
    <name type="scientific">Aquatica leii</name>
    <dbReference type="NCBI Taxonomy" id="1421715"/>
    <lineage>
        <taxon>Eukaryota</taxon>
        <taxon>Metazoa</taxon>
        <taxon>Ecdysozoa</taxon>
        <taxon>Arthropoda</taxon>
        <taxon>Hexapoda</taxon>
        <taxon>Insecta</taxon>
        <taxon>Pterygota</taxon>
        <taxon>Neoptera</taxon>
        <taxon>Endopterygota</taxon>
        <taxon>Coleoptera</taxon>
        <taxon>Polyphaga</taxon>
        <taxon>Elateriformia</taxon>
        <taxon>Elateroidea</taxon>
        <taxon>Lampyridae</taxon>
        <taxon>Luciolinae</taxon>
        <taxon>Aquatica</taxon>
    </lineage>
</organism>
<dbReference type="PANTHER" id="PTHR13723">
    <property type="entry name" value="ADAMTS A DISINTEGRIN AND METALLOPROTEASE WITH THROMBOSPONDIN MOTIFS PROTEASE"/>
    <property type="match status" value="1"/>
</dbReference>
<dbReference type="InterPro" id="IPR000884">
    <property type="entry name" value="TSP1_rpt"/>
</dbReference>
<dbReference type="SUPFAM" id="SSF55486">
    <property type="entry name" value="Metalloproteases ('zincins'), catalytic domain"/>
    <property type="match status" value="1"/>
</dbReference>
<feature type="binding site" evidence="14">
    <location>
        <position position="471"/>
    </location>
    <ligand>
        <name>Ca(2+)</name>
        <dbReference type="ChEBI" id="CHEBI:29108"/>
        <label>1</label>
    </ligand>
</feature>
<comment type="subcellular location">
    <subcellularLocation>
        <location evidence="1">Secreted</location>
        <location evidence="1">Extracellular space</location>
        <location evidence="1">Extracellular matrix</location>
    </subcellularLocation>
</comment>
<keyword evidence="7" id="KW-0677">Repeat</keyword>
<evidence type="ECO:0000256" key="10">
    <source>
        <dbReference type="ARBA" id="ARBA00023049"/>
    </source>
</evidence>
<dbReference type="Pfam" id="PF17771">
    <property type="entry name" value="ADAMTS_CR_2"/>
    <property type="match status" value="1"/>
</dbReference>
<evidence type="ECO:0000256" key="2">
    <source>
        <dbReference type="ARBA" id="ARBA00022525"/>
    </source>
</evidence>
<dbReference type="InterPro" id="IPR036383">
    <property type="entry name" value="TSP1_rpt_sf"/>
</dbReference>
<dbReference type="FunFam" id="2.60.120.830:FF:000001">
    <property type="entry name" value="A disintegrin and metalloproteinase with thrombospondin motifs 1"/>
    <property type="match status" value="1"/>
</dbReference>
<keyword evidence="10" id="KW-0482">Metalloprotease</keyword>
<name>A0AAN7QJS5_9COLE</name>
<feature type="disulfide bond" evidence="15">
    <location>
        <begin position="538"/>
        <end position="549"/>
    </location>
</feature>
<dbReference type="InterPro" id="IPR013273">
    <property type="entry name" value="ADAMTS/ADAMTS-like"/>
</dbReference>
<dbReference type="PRINTS" id="PR01857">
    <property type="entry name" value="ADAMTSFAMILY"/>
</dbReference>
<feature type="disulfide bond" evidence="15">
    <location>
        <begin position="367"/>
        <end position="374"/>
    </location>
</feature>
<keyword evidence="9 14" id="KW-0862">Zinc</keyword>
<feature type="region of interest" description="Disordered" evidence="17">
    <location>
        <begin position="183"/>
        <end position="209"/>
    </location>
</feature>
<feature type="binding site" evidence="14">
    <location>
        <position position="468"/>
    </location>
    <ligand>
        <name>Ca(2+)</name>
        <dbReference type="ChEBI" id="CHEBI:29108"/>
        <label>1</label>
    </ligand>
</feature>
<dbReference type="InterPro" id="IPR002870">
    <property type="entry name" value="Peptidase_M12B_N"/>
</dbReference>
<dbReference type="AlphaFoldDB" id="A0AAN7QJS5"/>
<dbReference type="SMART" id="SM00209">
    <property type="entry name" value="TSP1"/>
    <property type="match status" value="3"/>
</dbReference>
<feature type="binding site" evidence="14">
    <location>
        <position position="356"/>
    </location>
    <ligand>
        <name>Ca(2+)</name>
        <dbReference type="ChEBI" id="CHEBI:29108"/>
        <label>1</label>
    </ligand>
</feature>
<feature type="binding site" evidence="14">
    <location>
        <position position="349"/>
    </location>
    <ligand>
        <name>Ca(2+)</name>
        <dbReference type="ChEBI" id="CHEBI:29108"/>
        <label>1</label>
    </ligand>
</feature>
<dbReference type="PROSITE" id="PS50215">
    <property type="entry name" value="ADAM_MEPRO"/>
    <property type="match status" value="1"/>
</dbReference>
<dbReference type="InterPro" id="IPR041645">
    <property type="entry name" value="ADAMTS_CR_2"/>
</dbReference>
<evidence type="ECO:0000256" key="17">
    <source>
        <dbReference type="SAM" id="MobiDB-lite"/>
    </source>
</evidence>
<dbReference type="GO" id="GO:0031012">
    <property type="term" value="C:extracellular matrix"/>
    <property type="evidence" value="ECO:0007669"/>
    <property type="project" value="TreeGrafter"/>
</dbReference>
<dbReference type="CDD" id="cd04273">
    <property type="entry name" value="ZnMc_ADAMTS_like"/>
    <property type="match status" value="1"/>
</dbReference>
<keyword evidence="20" id="KW-1185">Reference proteome</keyword>
<dbReference type="PANTHER" id="PTHR13723:SF200">
    <property type="entry name" value="ADAM METALLOPEPTIDASE WITH THROMBOSPONDIN TYPE 1 MOTIF B, ISOFORM B"/>
    <property type="match status" value="1"/>
</dbReference>
<feature type="binding site" evidence="14">
    <location>
        <position position="349"/>
    </location>
    <ligand>
        <name>Ca(2+)</name>
        <dbReference type="ChEBI" id="CHEBI:29108"/>
        <label>2</label>
    </ligand>
</feature>
<feature type="disulfide bond" evidence="15">
    <location>
        <begin position="386"/>
        <end position="468"/>
    </location>
</feature>
<evidence type="ECO:0000256" key="6">
    <source>
        <dbReference type="ARBA" id="ARBA00022729"/>
    </source>
</evidence>
<feature type="disulfide bond" evidence="15">
    <location>
        <begin position="587"/>
        <end position="599"/>
    </location>
</feature>
<comment type="cofactor">
    <cofactor evidence="14">
        <name>Zn(2+)</name>
        <dbReference type="ChEBI" id="CHEBI:29105"/>
    </cofactor>
    <text evidence="14">Binds 1 zinc ion per subunit.</text>
</comment>
<evidence type="ECO:0000256" key="16">
    <source>
        <dbReference type="PROSITE-ProRule" id="PRU00276"/>
    </source>
</evidence>
<keyword evidence="8" id="KW-0378">Hydrolase</keyword>
<dbReference type="Pfam" id="PF19236">
    <property type="entry name" value="ADAMTS_CR_3"/>
    <property type="match status" value="1"/>
</dbReference>
<feature type="binding site" evidence="14 16">
    <location>
        <position position="412"/>
    </location>
    <ligand>
        <name>Zn(2+)</name>
        <dbReference type="ChEBI" id="CHEBI:29105"/>
        <note>catalytic</note>
    </ligand>
</feature>
<feature type="active site" evidence="13 16">
    <location>
        <position position="409"/>
    </location>
</feature>
<evidence type="ECO:0000259" key="18">
    <source>
        <dbReference type="PROSITE" id="PS50215"/>
    </source>
</evidence>
<keyword evidence="4" id="KW-0645">Protease</keyword>
<proteinExistence type="predicted"/>
<evidence type="ECO:0000256" key="12">
    <source>
        <dbReference type="ARBA" id="ARBA00023180"/>
    </source>
</evidence>
<reference evidence="20" key="1">
    <citation type="submission" date="2023-01" db="EMBL/GenBank/DDBJ databases">
        <title>Key to firefly adult light organ development and bioluminescence: homeobox transcription factors regulate luciferase expression and transportation to peroxisome.</title>
        <authorList>
            <person name="Fu X."/>
        </authorList>
    </citation>
    <scope>NUCLEOTIDE SEQUENCE [LARGE SCALE GENOMIC DNA]</scope>
</reference>
<evidence type="ECO:0000256" key="5">
    <source>
        <dbReference type="ARBA" id="ARBA00022723"/>
    </source>
</evidence>
<dbReference type="Gene3D" id="3.40.1620.60">
    <property type="match status" value="1"/>
</dbReference>
<feature type="disulfide bond" evidence="15">
    <location>
        <begin position="514"/>
        <end position="544"/>
    </location>
</feature>
<dbReference type="Pfam" id="PF00090">
    <property type="entry name" value="TSP_1"/>
    <property type="match status" value="1"/>
</dbReference>
<feature type="disulfide bond" evidence="15">
    <location>
        <begin position="572"/>
        <end position="609"/>
    </location>
</feature>
<keyword evidence="5 14" id="KW-0479">Metal-binding</keyword>
<feature type="domain" description="Peptidase M12B" evidence="18">
    <location>
        <begin position="260"/>
        <end position="473"/>
    </location>
</feature>
<gene>
    <name evidence="19" type="ORF">RN001_004722</name>
</gene>
<keyword evidence="2" id="KW-0964">Secreted</keyword>
<dbReference type="GO" id="GO:0006508">
    <property type="term" value="P:proteolysis"/>
    <property type="evidence" value="ECO:0007669"/>
    <property type="project" value="UniProtKB-KW"/>
</dbReference>
<evidence type="ECO:0000313" key="20">
    <source>
        <dbReference type="Proteomes" id="UP001353858"/>
    </source>
</evidence>
<evidence type="ECO:0000256" key="4">
    <source>
        <dbReference type="ARBA" id="ARBA00022670"/>
    </source>
</evidence>
<feature type="binding site" description="in inhibited form" evidence="14">
    <location>
        <position position="204"/>
    </location>
    <ligand>
        <name>Zn(2+)</name>
        <dbReference type="ChEBI" id="CHEBI:29105"/>
        <note>catalytic</note>
    </ligand>
</feature>
<evidence type="ECO:0000256" key="14">
    <source>
        <dbReference type="PIRSR" id="PIRSR613273-2"/>
    </source>
</evidence>
<dbReference type="GO" id="GO:0030198">
    <property type="term" value="P:extracellular matrix organization"/>
    <property type="evidence" value="ECO:0007669"/>
    <property type="project" value="InterPro"/>
</dbReference>
<dbReference type="FunFam" id="3.40.390.10:FF:000001">
    <property type="entry name" value="A disintegrin and metalloproteinase with thrombospondin motifs 1"/>
    <property type="match status" value="1"/>
</dbReference>
<protein>
    <recommendedName>
        <fullName evidence="18">Peptidase M12B domain-containing protein</fullName>
    </recommendedName>
</protein>
<dbReference type="InterPro" id="IPR045371">
    <property type="entry name" value="ADAMTS_CR_3"/>
</dbReference>
<sequence length="974" mass="110319">MGNYFKQDQRTCRKITCFVGVFLAVINVSEGVEPITFRGMYTNKISDAEISIPKKVLANGSYISHNLTTFHHEHEGSLHINITISNLDHFLILHPTTRFITKNAIIERHKRNVYTRSKPKMESTYCHYQGTVHGHAGSKVAVSTCNGLIGIIHTKTEKYWIEPYHHNLLKTEPGHKHLIYKRSSVLQHSNKKRKKKRRKNSRNCGTREPKKMSQLEWFNQIGKISVQEKRANLRRKLKTYSLKKPRRRSGRAVRSISSRRFVETLLVADQSMMEFHEDGDVETYLLTIMNMVSSLYLDPSIGNFINVVVVRIILLDDVLSEPELNVTINADVTLRNFCKWQKKLNPADDIDPYHHDVAILVTRKDICARKDTPCNTLGVAHIGGMCNSNRSCSVNEDNGITLAHTIAHEMGHNFGMYHDTDKIGCSSKEGNKLHVMTPTFEADTIGVSWSRCSRRDVTNFLDKGLGKCLQDEPLEVEDYQYPELPAGAMYNAELQCRLQFGIQAKVCSQLSEICFRLWCEVNNTCKSQLRPAAPGTQCGKHKWCQDQKCVPIVEPPVAIDGGWGEWSEWSECSRSCGAGVSTMKRECDHPAPAAGGHFCIGERRRYKICNTDPCPDNQPSFRETQCSSFNNQSYHGKMYTWVPYFDQEEPCELYCSDSNETMIIPWGEHAWDGTACNLGTRDVCISGICRKVGCDWVVDSNAEEDICGICHGDGTKCDTIQGIYSKQSLEAGYREVVTVPAEARNIHIAELNSTENYIALGSALSKTFYLNGKRHITLAGEYTVAGAQALYERENELEKIRIPGPLKEPILIYVLFRGKAHNPGISYQYTVSKREPKTVQYLWILSDWSQCSATCGGGTQFRRPLCQESVATVMPSVIDGTATIVDESWCDSRNRSEQLMRTCNIENCPSHWWLGPWQSCPVTCAAKGEKPMRRRSVMCVDVNEMALPDQYCDKSTRPKEYEPCRALPLCLEDR</sequence>
<evidence type="ECO:0000256" key="11">
    <source>
        <dbReference type="ARBA" id="ARBA00023157"/>
    </source>
</evidence>
<evidence type="ECO:0000256" key="7">
    <source>
        <dbReference type="ARBA" id="ARBA00022737"/>
    </source>
</evidence>
<dbReference type="FunFam" id="2.20.100.10:FF:000006">
    <property type="entry name" value="A disintegrin and metalloproteinase with thrombospondin motifs 1"/>
    <property type="match status" value="1"/>
</dbReference>
<dbReference type="GO" id="GO:0046872">
    <property type="term" value="F:metal ion binding"/>
    <property type="evidence" value="ECO:0007669"/>
    <property type="project" value="UniProtKB-KW"/>
</dbReference>
<dbReference type="SUPFAM" id="SSF82895">
    <property type="entry name" value="TSP-1 type 1 repeat"/>
    <property type="match status" value="3"/>
</dbReference>
<evidence type="ECO:0000256" key="9">
    <source>
        <dbReference type="ARBA" id="ARBA00022833"/>
    </source>
</evidence>
<dbReference type="Pfam" id="PF19030">
    <property type="entry name" value="TSP1_ADAMTS"/>
    <property type="match status" value="2"/>
</dbReference>
<dbReference type="InterPro" id="IPR001590">
    <property type="entry name" value="Peptidase_M12B"/>
</dbReference>
<dbReference type="InterPro" id="IPR010294">
    <property type="entry name" value="ADAMTS_spacer1"/>
</dbReference>
<evidence type="ECO:0000256" key="8">
    <source>
        <dbReference type="ARBA" id="ARBA00022801"/>
    </source>
</evidence>
<dbReference type="GO" id="GO:0004222">
    <property type="term" value="F:metalloendopeptidase activity"/>
    <property type="evidence" value="ECO:0007669"/>
    <property type="project" value="InterPro"/>
</dbReference>
<feature type="compositionally biased region" description="Basic residues" evidence="17">
    <location>
        <begin position="189"/>
        <end position="201"/>
    </location>
</feature>
<feature type="binding site" evidence="14">
    <location>
        <position position="471"/>
    </location>
    <ligand>
        <name>Ca(2+)</name>
        <dbReference type="ChEBI" id="CHEBI:29108"/>
        <label>2</label>
    </ligand>
</feature>
<dbReference type="Pfam" id="PF05986">
    <property type="entry name" value="ADAMTS_spacer1"/>
    <property type="match status" value="1"/>
</dbReference>
<evidence type="ECO:0000256" key="1">
    <source>
        <dbReference type="ARBA" id="ARBA00004498"/>
    </source>
</evidence>
<comment type="caution">
    <text evidence="19">The sequence shown here is derived from an EMBL/GenBank/DDBJ whole genome shotgun (WGS) entry which is preliminary data.</text>
</comment>
<evidence type="ECO:0000256" key="3">
    <source>
        <dbReference type="ARBA" id="ARBA00022530"/>
    </source>
</evidence>
<feature type="disulfide bond" evidence="15">
    <location>
        <begin position="338"/>
        <end position="392"/>
    </location>
</feature>
<feature type="binding site" evidence="14">
    <location>
        <position position="263"/>
    </location>
    <ligand>
        <name>Ca(2+)</name>
        <dbReference type="ChEBI" id="CHEBI:29108"/>
        <label>1</label>
    </ligand>
</feature>
<keyword evidence="11 15" id="KW-1015">Disulfide bond</keyword>
<evidence type="ECO:0000256" key="15">
    <source>
        <dbReference type="PIRSR" id="PIRSR613273-3"/>
    </source>
</evidence>
<dbReference type="Gene3D" id="2.60.120.830">
    <property type="match status" value="1"/>
</dbReference>
<dbReference type="PROSITE" id="PS50092">
    <property type="entry name" value="TSP1"/>
    <property type="match status" value="3"/>
</dbReference>
<feature type="disulfide bond" evidence="15">
    <location>
        <begin position="496"/>
        <end position="519"/>
    </location>
</feature>
<dbReference type="Gene3D" id="3.40.390.10">
    <property type="entry name" value="Collagenase (Catalytic Domain)"/>
    <property type="match status" value="1"/>
</dbReference>
<evidence type="ECO:0000256" key="13">
    <source>
        <dbReference type="PIRSR" id="PIRSR613273-1"/>
    </source>
</evidence>
<dbReference type="InterPro" id="IPR050439">
    <property type="entry name" value="ADAMTS_ADAMTS-like"/>
</dbReference>
<dbReference type="EMBL" id="JARPUR010000002">
    <property type="protein sequence ID" value="KAK4881403.1"/>
    <property type="molecule type" value="Genomic_DNA"/>
</dbReference>
<dbReference type="Gene3D" id="2.20.100.10">
    <property type="entry name" value="Thrombospondin type-1 (TSP1) repeat"/>
    <property type="match status" value="2"/>
</dbReference>
<feature type="disulfide bond" evidence="15">
    <location>
        <begin position="576"/>
        <end position="614"/>
    </location>
</feature>
<feature type="binding site" evidence="14 16">
    <location>
        <position position="418"/>
    </location>
    <ligand>
        <name>Zn(2+)</name>
        <dbReference type="ChEBI" id="CHEBI:29105"/>
        <note>catalytic</note>
    </ligand>
</feature>